<dbReference type="InterPro" id="IPR035979">
    <property type="entry name" value="RBD_domain_sf"/>
</dbReference>
<dbReference type="Gene3D" id="3.30.70.330">
    <property type="match status" value="1"/>
</dbReference>
<organism evidence="1 2">
    <name type="scientific">Romanomermis culicivorax</name>
    <name type="common">Nematode worm</name>
    <dbReference type="NCBI Taxonomy" id="13658"/>
    <lineage>
        <taxon>Eukaryota</taxon>
        <taxon>Metazoa</taxon>
        <taxon>Ecdysozoa</taxon>
        <taxon>Nematoda</taxon>
        <taxon>Enoplea</taxon>
        <taxon>Dorylaimia</taxon>
        <taxon>Mermithida</taxon>
        <taxon>Mermithoidea</taxon>
        <taxon>Mermithidae</taxon>
        <taxon>Romanomermis</taxon>
    </lineage>
</organism>
<accession>A0A915L0V8</accession>
<protein>
    <submittedName>
        <fullName evidence="2">RRM domain-containing protein</fullName>
    </submittedName>
</protein>
<reference evidence="2" key="1">
    <citation type="submission" date="2022-11" db="UniProtKB">
        <authorList>
            <consortium name="WormBaseParasite"/>
        </authorList>
    </citation>
    <scope>IDENTIFICATION</scope>
</reference>
<evidence type="ECO:0000313" key="1">
    <source>
        <dbReference type="Proteomes" id="UP000887565"/>
    </source>
</evidence>
<sequence length="235" mass="26521">MKASHSFHLYFERDANKPNDIKKGGLSLSFGSEEAAKDAYVNARDKLINGTKIKLQGHKWFEQQYAVSLACDSSPTGSNLEIAKDADIDLVIPKDPNTHAPFVETVSRKESLELDEVDADIDVDRKLFVSQLLPTTDQDLIFAVFGQENLQNVQINDDNRKSDGTKSAILTFCSPELAEQSKQDYDGFVIDDGDMSKPMKITLYSEYLNSEGSFRRKVRIYVHNMLMRWPVVFDG</sequence>
<name>A0A915L0V8_ROMCU</name>
<dbReference type="SUPFAM" id="SSF54928">
    <property type="entry name" value="RNA-binding domain, RBD"/>
    <property type="match status" value="1"/>
</dbReference>
<dbReference type="GO" id="GO:0003676">
    <property type="term" value="F:nucleic acid binding"/>
    <property type="evidence" value="ECO:0007669"/>
    <property type="project" value="InterPro"/>
</dbReference>
<dbReference type="WBParaSite" id="nRc.2.0.1.t44698-RA">
    <property type="protein sequence ID" value="nRc.2.0.1.t44698-RA"/>
    <property type="gene ID" value="nRc.2.0.1.g44698"/>
</dbReference>
<dbReference type="AlphaFoldDB" id="A0A915L0V8"/>
<dbReference type="Proteomes" id="UP000887565">
    <property type="component" value="Unplaced"/>
</dbReference>
<evidence type="ECO:0000313" key="2">
    <source>
        <dbReference type="WBParaSite" id="nRc.2.0.1.t44698-RA"/>
    </source>
</evidence>
<dbReference type="InterPro" id="IPR012677">
    <property type="entry name" value="Nucleotide-bd_a/b_plait_sf"/>
</dbReference>
<keyword evidence="1" id="KW-1185">Reference proteome</keyword>
<proteinExistence type="predicted"/>